<dbReference type="Proteomes" id="UP001470230">
    <property type="component" value="Unassembled WGS sequence"/>
</dbReference>
<organism evidence="3 4">
    <name type="scientific">Tritrichomonas musculus</name>
    <dbReference type="NCBI Taxonomy" id="1915356"/>
    <lineage>
        <taxon>Eukaryota</taxon>
        <taxon>Metamonada</taxon>
        <taxon>Parabasalia</taxon>
        <taxon>Tritrichomonadida</taxon>
        <taxon>Tritrichomonadidae</taxon>
        <taxon>Tritrichomonas</taxon>
    </lineage>
</organism>
<name>A0ABR2JV65_9EUKA</name>
<evidence type="ECO:0000313" key="4">
    <source>
        <dbReference type="Proteomes" id="UP001470230"/>
    </source>
</evidence>
<reference evidence="3 4" key="1">
    <citation type="submission" date="2024-04" db="EMBL/GenBank/DDBJ databases">
        <title>Tritrichomonas musculus Genome.</title>
        <authorList>
            <person name="Alves-Ferreira E."/>
            <person name="Grigg M."/>
            <person name="Lorenzi H."/>
            <person name="Galac M."/>
        </authorList>
    </citation>
    <scope>NUCLEOTIDE SEQUENCE [LARGE SCALE GENOMIC DNA]</scope>
    <source>
        <strain evidence="3 4">EAF2021</strain>
    </source>
</reference>
<keyword evidence="4" id="KW-1185">Reference proteome</keyword>
<keyword evidence="2" id="KW-0472">Membrane</keyword>
<gene>
    <name evidence="3" type="ORF">M9Y10_045150</name>
</gene>
<keyword evidence="2" id="KW-1133">Transmembrane helix</keyword>
<proteinExistence type="predicted"/>
<evidence type="ECO:0000256" key="2">
    <source>
        <dbReference type="SAM" id="Phobius"/>
    </source>
</evidence>
<evidence type="ECO:0008006" key="5">
    <source>
        <dbReference type="Google" id="ProtNLM"/>
    </source>
</evidence>
<keyword evidence="2" id="KW-0812">Transmembrane</keyword>
<feature type="region of interest" description="Disordered" evidence="1">
    <location>
        <begin position="226"/>
        <end position="247"/>
    </location>
</feature>
<protein>
    <recommendedName>
        <fullName evidence="5">Transmembrane protein</fullName>
    </recommendedName>
</protein>
<accession>A0ABR2JV65</accession>
<dbReference type="EMBL" id="JAPFFF010000009">
    <property type="protein sequence ID" value="KAK8882508.1"/>
    <property type="molecule type" value="Genomic_DNA"/>
</dbReference>
<comment type="caution">
    <text evidence="3">The sequence shown here is derived from an EMBL/GenBank/DDBJ whole genome shotgun (WGS) entry which is preliminary data.</text>
</comment>
<feature type="transmembrane region" description="Helical" evidence="2">
    <location>
        <begin position="277"/>
        <end position="299"/>
    </location>
</feature>
<sequence>MFLLCFFANSACDKIFELDDKGKYNLISTSERETICFRPIHPNTLLLFKHIKDYIIKGYQTDEKQKLVGFYFGPSAPSQIELTSTKSSSFSYISSFIPTDCQSIEVSTLKNDQVNFTTTGKIPSCYFHSHKNSTYAVTIDADDDSLLIGLRNGMKFVGKMNDFIRSTSELFIWVPSKKHAGESGIVAPKASIVIGMPNKHESHHGFKISLTPDQFLPIFVERNHHHENGKDHHHNHHNHHDNDNNNYGVNSNVSYGYPPKFNYNNVYQNGNILFPSILHMIVSFVFVFLLAILIVRLFLCFCNKKKSSRNNRPAPSAADVPPVEFKSQISPPAQLIQPQNVQIIPIQGQQQYHQLPVQQQQCVYYPNLQQPQFIHPQVVQQQQIQQPLVPQQVQQQYPQQLYYI</sequence>
<evidence type="ECO:0000256" key="1">
    <source>
        <dbReference type="SAM" id="MobiDB-lite"/>
    </source>
</evidence>
<evidence type="ECO:0000313" key="3">
    <source>
        <dbReference type="EMBL" id="KAK8882508.1"/>
    </source>
</evidence>